<evidence type="ECO:0000313" key="3">
    <source>
        <dbReference type="Proteomes" id="UP001166571"/>
    </source>
</evidence>
<reference evidence="2" key="1">
    <citation type="submission" date="2021-08" db="EMBL/GenBank/DDBJ databases">
        <title>Sphingopyxis panaciterrulae sp. nov., isolated from the surface water of the Yellow Sea.</title>
        <authorList>
            <person name="Gao Z."/>
            <person name="Zhang D."/>
            <person name="Zhang A."/>
        </authorList>
    </citation>
    <scope>NUCLEOTIDE SEQUENCE</scope>
    <source>
        <strain evidence="2">XHP0097</strain>
    </source>
</reference>
<feature type="chain" id="PRO_5045482741" evidence="1">
    <location>
        <begin position="22"/>
        <end position="179"/>
    </location>
</feature>
<keyword evidence="3" id="KW-1185">Reference proteome</keyword>
<evidence type="ECO:0000256" key="1">
    <source>
        <dbReference type="SAM" id="SignalP"/>
    </source>
</evidence>
<feature type="signal peptide" evidence="1">
    <location>
        <begin position="1"/>
        <end position="21"/>
    </location>
</feature>
<accession>A0ABS7MDM9</accession>
<evidence type="ECO:0000313" key="2">
    <source>
        <dbReference type="EMBL" id="MBY4636181.1"/>
    </source>
</evidence>
<gene>
    <name evidence="2" type="ORF">K5P26_03385</name>
</gene>
<name>A0ABS7MDM9_9SPHN</name>
<comment type="caution">
    <text evidence="2">The sequence shown here is derived from an EMBL/GenBank/DDBJ whole genome shotgun (WGS) entry which is preliminary data.</text>
</comment>
<dbReference type="EMBL" id="JAILXK010000001">
    <property type="protein sequence ID" value="MBY4636181.1"/>
    <property type="molecule type" value="Genomic_DNA"/>
</dbReference>
<protein>
    <submittedName>
        <fullName evidence="2">Uncharacterized protein</fullName>
    </submittedName>
</protein>
<dbReference type="Proteomes" id="UP001166571">
    <property type="component" value="Unassembled WGS sequence"/>
</dbReference>
<sequence length="179" mass="19087">MMKAFPAGLVLMLAALPAATAAQEGAKLDCGVAGMDVGQRSLLGSAMVGEGAADAQEALIKELVAIVDGCAESQGIAADLKTAYFDYSIARVAREWLSSRMAESNMSTVVIDRALDFGPTGANPDLSQEMSEEQIMKIVQAYIDSGVDIEKVDPKIWELVGAYAASTSIYWNRRKTFLD</sequence>
<keyword evidence="1" id="KW-0732">Signal</keyword>
<organism evidence="2 3">
    <name type="scientific">Sphingopyxis jiangsuensis</name>
    <dbReference type="NCBI Taxonomy" id="2871171"/>
    <lineage>
        <taxon>Bacteria</taxon>
        <taxon>Pseudomonadati</taxon>
        <taxon>Pseudomonadota</taxon>
        <taxon>Alphaproteobacteria</taxon>
        <taxon>Sphingomonadales</taxon>
        <taxon>Sphingomonadaceae</taxon>
        <taxon>Sphingopyxis</taxon>
    </lineage>
</organism>
<proteinExistence type="predicted"/>
<dbReference type="RefSeq" id="WP_222135750.1">
    <property type="nucleotide sequence ID" value="NZ_JAILXK010000001.1"/>
</dbReference>